<keyword evidence="2" id="KW-1185">Reference proteome</keyword>
<dbReference type="Proteomes" id="UP000326637">
    <property type="component" value="Segment"/>
</dbReference>
<protein>
    <submittedName>
        <fullName evidence="1">Uncharacterized protein</fullName>
    </submittedName>
</protein>
<reference evidence="1 2" key="1">
    <citation type="submission" date="2019-07" db="EMBL/GenBank/DDBJ databases">
        <authorList>
            <person name="Krukonis G.P."/>
            <person name="Delesalle V.A."/>
        </authorList>
    </citation>
    <scope>NUCLEOTIDE SEQUENCE [LARGE SCALE GENOMIC DNA]</scope>
</reference>
<evidence type="ECO:0000313" key="1">
    <source>
        <dbReference type="EMBL" id="QFR56519.1"/>
    </source>
</evidence>
<dbReference type="EMBL" id="MN176230">
    <property type="protein sequence ID" value="QFR56519.1"/>
    <property type="molecule type" value="Genomic_DNA"/>
</dbReference>
<name>A0A5P8PIM6_9CAUD</name>
<proteinExistence type="predicted"/>
<accession>A0A5P8PIM6</accession>
<gene>
    <name evidence="1" type="primary">55</name>
    <name evidence="1" type="ORF">056SW001B_55</name>
</gene>
<evidence type="ECO:0000313" key="2">
    <source>
        <dbReference type="Proteomes" id="UP000326637"/>
    </source>
</evidence>
<organism evidence="1 2">
    <name type="scientific">Bacillus phage 056SW001B</name>
    <dbReference type="NCBI Taxonomy" id="2601663"/>
    <lineage>
        <taxon>Viruses</taxon>
        <taxon>Duplodnaviria</taxon>
        <taxon>Heunggongvirae</taxon>
        <taxon>Uroviricota</taxon>
        <taxon>Caudoviricetes</taxon>
        <taxon>Ehrlichviridae</taxon>
        <taxon>Gettysburgvirus</taxon>
        <taxon>Gettysburgvirus gv056SW001B</taxon>
    </lineage>
</organism>
<sequence>MSCPCPQCTNMVEHVTYADDPTPEKSIFDKLNDNRYVSDNLIVEIVDDIDELDDELRQVIRELPQGCSTRNKLERIRAKLW</sequence>